<dbReference type="GO" id="GO:0006269">
    <property type="term" value="P:DNA replication, synthesis of primer"/>
    <property type="evidence" value="ECO:0007669"/>
    <property type="project" value="UniProtKB-UniRule"/>
</dbReference>
<dbReference type="SUPFAM" id="SSF48024">
    <property type="entry name" value="N-terminal domain of DnaB helicase"/>
    <property type="match status" value="1"/>
</dbReference>
<dbReference type="Gene3D" id="3.40.50.300">
    <property type="entry name" value="P-loop containing nucleotide triphosphate hydrolases"/>
    <property type="match status" value="1"/>
</dbReference>
<reference evidence="14" key="1">
    <citation type="journal article" date="2020" name="mSystems">
        <title>Genome- and Community-Level Interaction Insights into Carbon Utilization and Element Cycling Functions of Hydrothermarchaeota in Hydrothermal Sediment.</title>
        <authorList>
            <person name="Zhou Z."/>
            <person name="Liu Y."/>
            <person name="Xu W."/>
            <person name="Pan J."/>
            <person name="Luo Z.H."/>
            <person name="Li M."/>
        </authorList>
    </citation>
    <scope>NUCLEOTIDE SEQUENCE [LARGE SCALE GENOMIC DNA]</scope>
    <source>
        <strain evidence="14">SpSt-754</strain>
    </source>
</reference>
<keyword evidence="9" id="KW-0413">Isomerase</keyword>
<dbReference type="Gene3D" id="1.10.860.10">
    <property type="entry name" value="DNAb Helicase, Chain A"/>
    <property type="match status" value="1"/>
</dbReference>
<evidence type="ECO:0000256" key="10">
    <source>
        <dbReference type="ARBA" id="ARBA00048954"/>
    </source>
</evidence>
<organism evidence="14">
    <name type="scientific">candidate division WOR-3 bacterium</name>
    <dbReference type="NCBI Taxonomy" id="2052148"/>
    <lineage>
        <taxon>Bacteria</taxon>
        <taxon>Bacteria division WOR-3</taxon>
    </lineage>
</organism>
<dbReference type="InterPro" id="IPR036185">
    <property type="entry name" value="DNA_heli_DnaB-like_N_sf"/>
</dbReference>
<dbReference type="SUPFAM" id="SSF52540">
    <property type="entry name" value="P-loop containing nucleoside triphosphate hydrolases"/>
    <property type="match status" value="1"/>
</dbReference>
<protein>
    <recommendedName>
        <fullName evidence="11 12">Replicative DNA helicase</fullName>
        <ecNumber evidence="11 12">5.6.2.3</ecNumber>
    </recommendedName>
</protein>
<dbReference type="InterPro" id="IPR007693">
    <property type="entry name" value="DNA_helicase_DnaB-like_N"/>
</dbReference>
<comment type="function">
    <text evidence="12">The main replicative DNA helicase, it participates in initiation and elongation during chromosome replication. Travels ahead of the DNA replisome, separating dsDNA into templates for DNA synthesis. A processive ATP-dependent 5'-3' DNA helicase it has DNA-dependent ATPase activity.</text>
</comment>
<dbReference type="GO" id="GO:1990077">
    <property type="term" value="C:primosome complex"/>
    <property type="evidence" value="ECO:0007669"/>
    <property type="project" value="UniProtKB-UniRule"/>
</dbReference>
<sequence length="463" mass="52499">MTERRKKEQKKTTENLTQELPFAREIEMSVLGAMIMSEEALYKGLETLKEDDFYLDAHRKIFNTISEIFETKKTVDPLTLVEELKKKGYLEEIGGPEYIMAIAESVISPALIDNHCKILLEKSIYRKIIENATEILKEAYTGALPAEELLDYAEQQILSVREREIRKGFITMETLVSENVKLIERIKSTGSTITGLPTGFKDLDELTTGFHNGDLIIIASRPSQGKTSLALSIMRYLSVEQGIPTAMFSLEMPVDQIGLRLLCMESRVDISKLRKGIIREEDFEKITMAAGALKKAPIFIDDTPSIPILELRAKARRIKREHDVKAIFIDYLQLIRGPENAENRQQEISAISRSLKALAKELQIPVIALSQLSRAIEQRADKRPQLSDLRESGAIEQDADLVIFLHKPRIEDELDFRGAEPPEEDVVDVIVGKHRNGPVGEVKLTFIKEYTRFENYAPPGLEF</sequence>
<comment type="catalytic activity">
    <reaction evidence="10 12">
        <text>ATP + H2O = ADP + phosphate + H(+)</text>
        <dbReference type="Rhea" id="RHEA:13065"/>
        <dbReference type="ChEBI" id="CHEBI:15377"/>
        <dbReference type="ChEBI" id="CHEBI:15378"/>
        <dbReference type="ChEBI" id="CHEBI:30616"/>
        <dbReference type="ChEBI" id="CHEBI:43474"/>
        <dbReference type="ChEBI" id="CHEBI:456216"/>
        <dbReference type="EC" id="5.6.2.3"/>
    </reaction>
</comment>
<keyword evidence="2 12" id="KW-0639">Primosome</keyword>
<keyword evidence="7 12" id="KW-0067">ATP-binding</keyword>
<comment type="caution">
    <text evidence="14">The sequence shown here is derived from an EMBL/GenBank/DDBJ whole genome shotgun (WGS) entry which is preliminary data.</text>
</comment>
<dbReference type="Pfam" id="PF00772">
    <property type="entry name" value="DnaB"/>
    <property type="match status" value="1"/>
</dbReference>
<comment type="similarity">
    <text evidence="1 12">Belongs to the helicase family. DnaB subfamily.</text>
</comment>
<evidence type="ECO:0000256" key="11">
    <source>
        <dbReference type="NCBIfam" id="TIGR00665"/>
    </source>
</evidence>
<evidence type="ECO:0000259" key="13">
    <source>
        <dbReference type="PROSITE" id="PS51199"/>
    </source>
</evidence>
<keyword evidence="3 12" id="KW-0235">DNA replication</keyword>
<keyword evidence="8 12" id="KW-0238">DNA-binding</keyword>
<dbReference type="PROSITE" id="PS51199">
    <property type="entry name" value="SF4_HELICASE"/>
    <property type="match status" value="1"/>
</dbReference>
<dbReference type="GO" id="GO:0005829">
    <property type="term" value="C:cytosol"/>
    <property type="evidence" value="ECO:0007669"/>
    <property type="project" value="TreeGrafter"/>
</dbReference>
<dbReference type="Pfam" id="PF03796">
    <property type="entry name" value="DnaB_C"/>
    <property type="match status" value="1"/>
</dbReference>
<dbReference type="GO" id="GO:0043139">
    <property type="term" value="F:5'-3' DNA helicase activity"/>
    <property type="evidence" value="ECO:0007669"/>
    <property type="project" value="UniProtKB-EC"/>
</dbReference>
<dbReference type="InterPro" id="IPR027417">
    <property type="entry name" value="P-loop_NTPase"/>
</dbReference>
<evidence type="ECO:0000256" key="6">
    <source>
        <dbReference type="ARBA" id="ARBA00022806"/>
    </source>
</evidence>
<dbReference type="NCBIfam" id="TIGR00665">
    <property type="entry name" value="DnaB"/>
    <property type="match status" value="1"/>
</dbReference>
<evidence type="ECO:0000313" key="14">
    <source>
        <dbReference type="EMBL" id="HGB35980.1"/>
    </source>
</evidence>
<dbReference type="EMBL" id="DTGD01000137">
    <property type="protein sequence ID" value="HGB35980.1"/>
    <property type="molecule type" value="Genomic_DNA"/>
</dbReference>
<evidence type="ECO:0000256" key="12">
    <source>
        <dbReference type="RuleBase" id="RU362085"/>
    </source>
</evidence>
<name>A0A7V3NTW9_UNCW3</name>
<dbReference type="EC" id="5.6.2.3" evidence="11 12"/>
<dbReference type="GO" id="GO:0005524">
    <property type="term" value="F:ATP binding"/>
    <property type="evidence" value="ECO:0007669"/>
    <property type="project" value="UniProtKB-UniRule"/>
</dbReference>
<evidence type="ECO:0000256" key="1">
    <source>
        <dbReference type="ARBA" id="ARBA00008428"/>
    </source>
</evidence>
<feature type="domain" description="SF4 helicase" evidence="13">
    <location>
        <begin position="189"/>
        <end position="460"/>
    </location>
</feature>
<keyword evidence="4 12" id="KW-0547">Nucleotide-binding</keyword>
<dbReference type="PANTHER" id="PTHR30153:SF2">
    <property type="entry name" value="REPLICATIVE DNA HELICASE"/>
    <property type="match status" value="1"/>
</dbReference>
<evidence type="ECO:0000256" key="3">
    <source>
        <dbReference type="ARBA" id="ARBA00022705"/>
    </source>
</evidence>
<accession>A0A7V3NTW9</accession>
<dbReference type="GO" id="GO:0042802">
    <property type="term" value="F:identical protein binding"/>
    <property type="evidence" value="ECO:0007669"/>
    <property type="project" value="UniProtKB-ARBA"/>
</dbReference>
<evidence type="ECO:0000256" key="4">
    <source>
        <dbReference type="ARBA" id="ARBA00022741"/>
    </source>
</evidence>
<evidence type="ECO:0000256" key="8">
    <source>
        <dbReference type="ARBA" id="ARBA00023125"/>
    </source>
</evidence>
<evidence type="ECO:0000256" key="5">
    <source>
        <dbReference type="ARBA" id="ARBA00022801"/>
    </source>
</evidence>
<dbReference type="InterPro" id="IPR016136">
    <property type="entry name" value="DNA_helicase_N/primase_C"/>
</dbReference>
<evidence type="ECO:0000256" key="9">
    <source>
        <dbReference type="ARBA" id="ARBA00023235"/>
    </source>
</evidence>
<dbReference type="InterPro" id="IPR007692">
    <property type="entry name" value="DNA_helicase_DnaB"/>
</dbReference>
<keyword evidence="5 12" id="KW-0378">Hydrolase</keyword>
<dbReference type="CDD" id="cd00984">
    <property type="entry name" value="DnaB_C"/>
    <property type="match status" value="1"/>
</dbReference>
<evidence type="ECO:0000256" key="2">
    <source>
        <dbReference type="ARBA" id="ARBA00022515"/>
    </source>
</evidence>
<dbReference type="AlphaFoldDB" id="A0A7V3NTW9"/>
<dbReference type="PANTHER" id="PTHR30153">
    <property type="entry name" value="REPLICATIVE DNA HELICASE DNAB"/>
    <property type="match status" value="1"/>
</dbReference>
<keyword evidence="6 12" id="KW-0347">Helicase</keyword>
<gene>
    <name evidence="14" type="primary">dnaB</name>
    <name evidence="14" type="ORF">ENV38_03650</name>
</gene>
<dbReference type="GO" id="GO:0016787">
    <property type="term" value="F:hydrolase activity"/>
    <property type="evidence" value="ECO:0007669"/>
    <property type="project" value="UniProtKB-KW"/>
</dbReference>
<dbReference type="FunFam" id="3.40.50.300:FF:000076">
    <property type="entry name" value="Replicative DNA helicase"/>
    <property type="match status" value="1"/>
</dbReference>
<dbReference type="GO" id="GO:0003677">
    <property type="term" value="F:DNA binding"/>
    <property type="evidence" value="ECO:0007669"/>
    <property type="project" value="UniProtKB-UniRule"/>
</dbReference>
<dbReference type="InterPro" id="IPR007694">
    <property type="entry name" value="DNA_helicase_DnaB-like_C"/>
</dbReference>
<evidence type="ECO:0000256" key="7">
    <source>
        <dbReference type="ARBA" id="ARBA00022840"/>
    </source>
</evidence>
<proteinExistence type="inferred from homology"/>